<dbReference type="OrthoDB" id="8410875at2"/>
<keyword evidence="1" id="KW-1133">Transmembrane helix</keyword>
<gene>
    <name evidence="2" type="ORF">RU07_04240</name>
</gene>
<name>A0A0D0L1N9_AGRTU</name>
<proteinExistence type="predicted"/>
<feature type="transmembrane region" description="Helical" evidence="1">
    <location>
        <begin position="44"/>
        <end position="70"/>
    </location>
</feature>
<comment type="caution">
    <text evidence="2">The sequence shown here is derived from an EMBL/GenBank/DDBJ whole genome shotgun (WGS) entry which is preliminary data.</text>
</comment>
<organism evidence="2 3">
    <name type="scientific">Agrobacterium tumefaciens</name>
    <dbReference type="NCBI Taxonomy" id="358"/>
    <lineage>
        <taxon>Bacteria</taxon>
        <taxon>Pseudomonadati</taxon>
        <taxon>Pseudomonadota</taxon>
        <taxon>Alphaproteobacteria</taxon>
        <taxon>Hyphomicrobiales</taxon>
        <taxon>Rhizobiaceae</taxon>
        <taxon>Rhizobium/Agrobacterium group</taxon>
        <taxon>Agrobacterium</taxon>
        <taxon>Agrobacterium tumefaciens complex</taxon>
    </lineage>
</organism>
<keyword evidence="1" id="KW-0472">Membrane</keyword>
<sequence>MVFILGICLGVAALALRSMTVIAATGTLIAIAFGVAALVSASGVHIISLLIALAGYNVGIGGAIGVFMVLRGLRTA</sequence>
<protein>
    <submittedName>
        <fullName evidence="2">Uncharacterized protein</fullName>
    </submittedName>
</protein>
<accession>A0A0D0L1N9</accession>
<evidence type="ECO:0000313" key="3">
    <source>
        <dbReference type="Proteomes" id="UP000035017"/>
    </source>
</evidence>
<dbReference type="EMBL" id="JXQV01000004">
    <property type="protein sequence ID" value="KIQ04719.1"/>
    <property type="molecule type" value="Genomic_DNA"/>
</dbReference>
<dbReference type="AlphaFoldDB" id="A0A0D0L1N9"/>
<evidence type="ECO:0000313" key="2">
    <source>
        <dbReference type="EMBL" id="KIQ04719.1"/>
    </source>
</evidence>
<keyword evidence="1" id="KW-0812">Transmembrane</keyword>
<reference evidence="2 3" key="1">
    <citation type="submission" date="2014-12" db="EMBL/GenBank/DDBJ databases">
        <title>16Stimator: statistical estimation of ribosomal gene copy numbers from draft genome assemblies.</title>
        <authorList>
            <person name="Perisin M.A."/>
            <person name="Vetter M."/>
            <person name="Gilbert J.A."/>
            <person name="Bergelson J."/>
        </authorList>
    </citation>
    <scope>NUCLEOTIDE SEQUENCE [LARGE SCALE GENOMIC DNA]</scope>
    <source>
        <strain evidence="2 3">MEJ076</strain>
    </source>
</reference>
<dbReference type="Proteomes" id="UP000035017">
    <property type="component" value="Unassembled WGS sequence"/>
</dbReference>
<evidence type="ECO:0000256" key="1">
    <source>
        <dbReference type="SAM" id="Phobius"/>
    </source>
</evidence>